<protein>
    <recommendedName>
        <fullName evidence="9">Transmembrane protein 14C</fullName>
    </recommendedName>
</protein>
<comment type="similarity">
    <text evidence="2">Belongs to the TMEM14 family.</text>
</comment>
<feature type="transmembrane region" description="Helical" evidence="6">
    <location>
        <begin position="113"/>
        <end position="133"/>
    </location>
</feature>
<organism evidence="7 8">
    <name type="scientific">Tetranychus urticae</name>
    <name type="common">Two-spotted spider mite</name>
    <dbReference type="NCBI Taxonomy" id="32264"/>
    <lineage>
        <taxon>Eukaryota</taxon>
        <taxon>Metazoa</taxon>
        <taxon>Ecdysozoa</taxon>
        <taxon>Arthropoda</taxon>
        <taxon>Chelicerata</taxon>
        <taxon>Arachnida</taxon>
        <taxon>Acari</taxon>
        <taxon>Acariformes</taxon>
        <taxon>Trombidiformes</taxon>
        <taxon>Prostigmata</taxon>
        <taxon>Eleutherengona</taxon>
        <taxon>Raphignathae</taxon>
        <taxon>Tetranychoidea</taxon>
        <taxon>Tetranychidae</taxon>
        <taxon>Tetranychus</taxon>
    </lineage>
</organism>
<dbReference type="EnsemblMetazoa" id="tetur04g07660.1">
    <property type="protein sequence ID" value="tetur04g07660.1"/>
    <property type="gene ID" value="tetur04g07660"/>
</dbReference>
<dbReference type="Proteomes" id="UP000015104">
    <property type="component" value="Unassembled WGS sequence"/>
</dbReference>
<evidence type="ECO:0000313" key="8">
    <source>
        <dbReference type="Proteomes" id="UP000015104"/>
    </source>
</evidence>
<sequence>MADEVNDDAHQKNSGANTSVADNKINRLFGLTVPFDVLSVLLGFIVISGGLVGYLKAGSIPSLVAGLVFGILIFIGSYFSSRDATNVYPLLVTCVILFGLMAWRFLKSYKFMPAGLVASLSGIMILRYIYILVLNRST</sequence>
<keyword evidence="8" id="KW-1185">Reference proteome</keyword>
<dbReference type="HOGENOM" id="CLU_096652_4_0_1"/>
<evidence type="ECO:0000256" key="3">
    <source>
        <dbReference type="ARBA" id="ARBA00022692"/>
    </source>
</evidence>
<dbReference type="eggNOG" id="KOG4267">
    <property type="taxonomic scope" value="Eukaryota"/>
</dbReference>
<keyword evidence="4 6" id="KW-1133">Transmembrane helix</keyword>
<evidence type="ECO:0008006" key="9">
    <source>
        <dbReference type="Google" id="ProtNLM"/>
    </source>
</evidence>
<dbReference type="PANTHER" id="PTHR12668:SF43">
    <property type="entry name" value="TRANSMEMBRANE PROTEIN 14 HOMOLOG"/>
    <property type="match status" value="1"/>
</dbReference>
<proteinExistence type="inferred from homology"/>
<reference evidence="7" key="2">
    <citation type="submission" date="2015-06" db="UniProtKB">
        <authorList>
            <consortium name="EnsemblMetazoa"/>
        </authorList>
    </citation>
    <scope>IDENTIFICATION</scope>
</reference>
<feature type="transmembrane region" description="Helical" evidence="6">
    <location>
        <begin position="62"/>
        <end position="81"/>
    </location>
</feature>
<dbReference type="InterPro" id="IPR044890">
    <property type="entry name" value="TMEM14_sf"/>
</dbReference>
<keyword evidence="5 6" id="KW-0472">Membrane</keyword>
<dbReference type="EMBL" id="CAEY01001374">
    <property type="status" value="NOT_ANNOTATED_CDS"/>
    <property type="molecule type" value="Genomic_DNA"/>
</dbReference>
<dbReference type="Gene3D" id="1.10.10.1740">
    <property type="entry name" value="Transmembrane protein 14-like"/>
    <property type="match status" value="1"/>
</dbReference>
<comment type="subcellular location">
    <subcellularLocation>
        <location evidence="1">Membrane</location>
    </subcellularLocation>
</comment>
<dbReference type="GO" id="GO:0031966">
    <property type="term" value="C:mitochondrial membrane"/>
    <property type="evidence" value="ECO:0007669"/>
    <property type="project" value="TreeGrafter"/>
</dbReference>
<dbReference type="GO" id="GO:0070453">
    <property type="term" value="P:regulation of heme biosynthetic process"/>
    <property type="evidence" value="ECO:0007669"/>
    <property type="project" value="TreeGrafter"/>
</dbReference>
<accession>T1K375</accession>
<name>T1K375_TETUR</name>
<reference evidence="8" key="1">
    <citation type="submission" date="2011-08" db="EMBL/GenBank/DDBJ databases">
        <authorList>
            <person name="Rombauts S."/>
        </authorList>
    </citation>
    <scope>NUCLEOTIDE SEQUENCE</scope>
    <source>
        <strain evidence="8">London</strain>
    </source>
</reference>
<keyword evidence="3 6" id="KW-0812">Transmembrane</keyword>
<dbReference type="AlphaFoldDB" id="T1K375"/>
<evidence type="ECO:0000256" key="1">
    <source>
        <dbReference type="ARBA" id="ARBA00004370"/>
    </source>
</evidence>
<evidence type="ECO:0000313" key="7">
    <source>
        <dbReference type="EnsemblMetazoa" id="tetur04g07660.1"/>
    </source>
</evidence>
<dbReference type="InterPro" id="IPR005349">
    <property type="entry name" value="TMEM14"/>
</dbReference>
<evidence type="ECO:0000256" key="6">
    <source>
        <dbReference type="SAM" id="Phobius"/>
    </source>
</evidence>
<evidence type="ECO:0000256" key="5">
    <source>
        <dbReference type="ARBA" id="ARBA00023136"/>
    </source>
</evidence>
<dbReference type="PANTHER" id="PTHR12668">
    <property type="entry name" value="TRANSMEMBRANE PROTEIN 14, 15"/>
    <property type="match status" value="1"/>
</dbReference>
<evidence type="ECO:0000256" key="4">
    <source>
        <dbReference type="ARBA" id="ARBA00022989"/>
    </source>
</evidence>
<dbReference type="Pfam" id="PF03647">
    <property type="entry name" value="Tmemb_14"/>
    <property type="match status" value="1"/>
</dbReference>
<feature type="transmembrane region" description="Helical" evidence="6">
    <location>
        <begin position="87"/>
        <end position="106"/>
    </location>
</feature>
<evidence type="ECO:0000256" key="2">
    <source>
        <dbReference type="ARBA" id="ARBA00007590"/>
    </source>
</evidence>